<proteinExistence type="predicted"/>
<reference evidence="3 4" key="1">
    <citation type="submission" date="2016-06" db="EMBL/GenBank/DDBJ databases">
        <title>Comparative genomics of the ectomycorrhizal sister species Rhizopogon vinicolor and Rhizopogon vesiculosus (Basidiomycota: Boletales) reveals a divergence of the mating type B locus.</title>
        <authorList>
            <consortium name="DOE Joint Genome Institute"/>
            <person name="Mujic A.B."/>
            <person name="Kuo A."/>
            <person name="Tritt A."/>
            <person name="Lipzen A."/>
            <person name="Chen C."/>
            <person name="Johnson J."/>
            <person name="Sharma A."/>
            <person name="Barry K."/>
            <person name="Grigoriev I.V."/>
            <person name="Spatafora J.W."/>
        </authorList>
    </citation>
    <scope>NUCLEOTIDE SEQUENCE [LARGE SCALE GENOMIC DNA]</scope>
    <source>
        <strain evidence="3 4">AM-OR11-026</strain>
    </source>
</reference>
<dbReference type="Pfam" id="PF23562">
    <property type="entry name" value="AMP-binding_C_3"/>
    <property type="match status" value="1"/>
</dbReference>
<keyword evidence="1" id="KW-0596">Phosphopantetheine</keyword>
<dbReference type="OrthoDB" id="429813at2759"/>
<dbReference type="PANTHER" id="PTHR43439:SF2">
    <property type="entry name" value="ENZYME, PUTATIVE (JCVI)-RELATED"/>
    <property type="match status" value="1"/>
</dbReference>
<dbReference type="InParanoid" id="A0A1B7MUY1"/>
<evidence type="ECO:0000256" key="2">
    <source>
        <dbReference type="ARBA" id="ARBA00022553"/>
    </source>
</evidence>
<gene>
    <name evidence="3" type="ORF">K503DRAFT_802086</name>
</gene>
<dbReference type="Proteomes" id="UP000092154">
    <property type="component" value="Unassembled WGS sequence"/>
</dbReference>
<keyword evidence="4" id="KW-1185">Reference proteome</keyword>
<dbReference type="STRING" id="1314800.A0A1B7MUY1"/>
<dbReference type="SUPFAM" id="SSF56801">
    <property type="entry name" value="Acetyl-CoA synthetase-like"/>
    <property type="match status" value="1"/>
</dbReference>
<accession>A0A1B7MUY1</accession>
<dbReference type="InterPro" id="IPR042099">
    <property type="entry name" value="ANL_N_sf"/>
</dbReference>
<evidence type="ECO:0000313" key="3">
    <source>
        <dbReference type="EMBL" id="OAX36380.1"/>
    </source>
</evidence>
<sequence length="435" mass="48595">MTATSPKSQCPPLDGSLLFPDMQKNASLPMYIFPDPQDSNALASISFRKFCRARMEAGLIITGIVPFPLATHHRSWRTTSPNQNSIHYPKPALLHDVRCLFEGSGGDLTIFEIPSLSEVYSHLGNESLVHPFAPYSKRSSPIRITETAIYLHTSRTIGYPKHVAQSHMSQINWLNAPILWQYRIYPSIRLGAMTISPFHVVGVAAHLYSMLIGVTGTLVAPTSVRDRLAFPPIPTSDNIIECVRQTGTNIVGYVVRGHFFNLSRTVLLTARKGYGGGPLSKKTGDFLCRRWSTTCTDVGMTKFPPISIANGSPNWRWIEFSDTVDIRWAPRDLDLYECQVLRSDNLQLSIANLPDAVRGYTTNDLFVRHLTHERLWKIVSRMDDVVVLSTGEKTVPSHTEAMIACCPYLNDAIMFGSSEVKLEFSSNPVRIISLM</sequence>
<dbReference type="AlphaFoldDB" id="A0A1B7MUY1"/>
<evidence type="ECO:0000256" key="1">
    <source>
        <dbReference type="ARBA" id="ARBA00022450"/>
    </source>
</evidence>
<organism evidence="3 4">
    <name type="scientific">Rhizopogon vinicolor AM-OR11-026</name>
    <dbReference type="NCBI Taxonomy" id="1314800"/>
    <lineage>
        <taxon>Eukaryota</taxon>
        <taxon>Fungi</taxon>
        <taxon>Dikarya</taxon>
        <taxon>Basidiomycota</taxon>
        <taxon>Agaricomycotina</taxon>
        <taxon>Agaricomycetes</taxon>
        <taxon>Agaricomycetidae</taxon>
        <taxon>Boletales</taxon>
        <taxon>Suillineae</taxon>
        <taxon>Rhizopogonaceae</taxon>
        <taxon>Rhizopogon</taxon>
    </lineage>
</organism>
<keyword evidence="2" id="KW-0597">Phosphoprotein</keyword>
<dbReference type="EMBL" id="KV448421">
    <property type="protein sequence ID" value="OAX36380.1"/>
    <property type="molecule type" value="Genomic_DNA"/>
</dbReference>
<dbReference type="PANTHER" id="PTHR43439">
    <property type="entry name" value="PHENYLACETATE-COENZYME A LIGASE"/>
    <property type="match status" value="1"/>
</dbReference>
<evidence type="ECO:0000313" key="4">
    <source>
        <dbReference type="Proteomes" id="UP000092154"/>
    </source>
</evidence>
<evidence type="ECO:0008006" key="5">
    <source>
        <dbReference type="Google" id="ProtNLM"/>
    </source>
</evidence>
<dbReference type="InterPro" id="IPR051414">
    <property type="entry name" value="Adenylate-forming_Reductase"/>
</dbReference>
<protein>
    <recommendedName>
        <fullName evidence="5">Acetyl-CoA synthetase-like protein</fullName>
    </recommendedName>
</protein>
<name>A0A1B7MUY1_9AGAM</name>
<dbReference type="Gene3D" id="3.40.50.12780">
    <property type="entry name" value="N-terminal domain of ligase-like"/>
    <property type="match status" value="1"/>
</dbReference>